<dbReference type="Proteomes" id="UP000002586">
    <property type="component" value="Chromosome"/>
</dbReference>
<dbReference type="PROSITE" id="PS50112">
    <property type="entry name" value="PAS"/>
    <property type="match status" value="2"/>
</dbReference>
<dbReference type="Gene3D" id="3.30.450.20">
    <property type="entry name" value="PAS domain"/>
    <property type="match status" value="3"/>
</dbReference>
<evidence type="ECO:0000256" key="12">
    <source>
        <dbReference type="ARBA" id="ARBA00022989"/>
    </source>
</evidence>
<dbReference type="EMBL" id="CP000471">
    <property type="protein sequence ID" value="ABK45879.1"/>
    <property type="molecule type" value="Genomic_DNA"/>
</dbReference>
<evidence type="ECO:0000256" key="3">
    <source>
        <dbReference type="ARBA" id="ARBA00012438"/>
    </source>
</evidence>
<evidence type="ECO:0000313" key="18">
    <source>
        <dbReference type="Proteomes" id="UP000002586"/>
    </source>
</evidence>
<feature type="domain" description="PAC" evidence="16">
    <location>
        <begin position="358"/>
        <end position="410"/>
    </location>
</feature>
<dbReference type="GO" id="GO:0000166">
    <property type="term" value="F:nucleotide binding"/>
    <property type="evidence" value="ECO:0007669"/>
    <property type="project" value="UniProtKB-KW"/>
</dbReference>
<dbReference type="eggNOG" id="COG0497">
    <property type="taxonomic scope" value="Bacteria"/>
</dbReference>
<evidence type="ECO:0000256" key="14">
    <source>
        <dbReference type="SAM" id="Coils"/>
    </source>
</evidence>
<evidence type="ECO:0000259" key="16">
    <source>
        <dbReference type="PROSITE" id="PS50113"/>
    </source>
</evidence>
<keyword evidence="4" id="KW-1003">Cell membrane</keyword>
<keyword evidence="13" id="KW-0472">Membrane</keyword>
<keyword evidence="12" id="KW-1133">Transmembrane helix</keyword>
<dbReference type="Pfam" id="PF13596">
    <property type="entry name" value="PAS_10"/>
    <property type="match status" value="1"/>
</dbReference>
<dbReference type="AlphaFoldDB" id="A0LD36"/>
<dbReference type="NCBIfam" id="TIGR00229">
    <property type="entry name" value="sensory_box"/>
    <property type="match status" value="2"/>
</dbReference>
<evidence type="ECO:0000256" key="7">
    <source>
        <dbReference type="ARBA" id="ARBA00022679"/>
    </source>
</evidence>
<dbReference type="PANTHER" id="PTHR43304">
    <property type="entry name" value="PHYTOCHROME-LIKE PROTEIN CPH1"/>
    <property type="match status" value="1"/>
</dbReference>
<keyword evidence="8" id="KW-0812">Transmembrane</keyword>
<keyword evidence="11" id="KW-0418">Kinase</keyword>
<sequence>MISGSLNGYVSTGLTKVFREGESVTFTNIRFNGQGGRANRLLNIHIKPVIGRKNQSPLAALFIQEQAAETRLNPADDAYDFNQETMQRIADLEQELQLTRENLQATIEELETSNEELQATNEELLASNEELQSTNEELQSVNEELYTVNAEYQNKIIELTEVNNDLDNLMNSTQVVSVFLDEDLDVRKFTTSSAKLFNILESDIGRPLAHLSHNLQEVDLITLALRVNKSHKVEEKVVRTSSGDWYQLRILPYRIATDAYLGVVLVFVNINSLHTAQQELLRVSESYGLVRSSAQIGSWDWNITTGELVWSDNIEEMFGVEKDQFDGSYDTFLKSLHPEDHGFVMESVKNAIEKDMPYDIDHRIICPDGTIRWMAETGTVIRNSRGKAERMIGVVRDITMSKDLEAQIQEKGALLQSIFKTAPIGIGLVNKRVFKWVNQQVCDITGYVMDELVGQDSRLLYPSDEEYTFVGTEKYRQIQVSGTGTVKTRWRRKDGVVIDVLMSSTPIDRHNWDKGVTFTVLDLTHVLDTPQSMPSLRTLINHDTE</sequence>
<comment type="catalytic activity">
    <reaction evidence="1">
        <text>ATP + protein L-histidine = ADP + protein N-phospho-L-histidine.</text>
        <dbReference type="EC" id="2.7.13.3"/>
    </reaction>
</comment>
<dbReference type="Pfam" id="PF13426">
    <property type="entry name" value="PAS_9"/>
    <property type="match status" value="1"/>
</dbReference>
<evidence type="ECO:0000259" key="15">
    <source>
        <dbReference type="PROSITE" id="PS50112"/>
    </source>
</evidence>
<reference evidence="18" key="1">
    <citation type="journal article" date="2009" name="Appl. Environ. Microbiol.">
        <title>Complete genome sequence of the chemolithoautotrophic marine magnetotactic coccus strain MC-1.</title>
        <authorList>
            <person name="Schubbe S."/>
            <person name="Williams T.J."/>
            <person name="Xie G."/>
            <person name="Kiss H.E."/>
            <person name="Brettin T.S."/>
            <person name="Martinez D."/>
            <person name="Ross C.A."/>
            <person name="Schuler D."/>
            <person name="Cox B.L."/>
            <person name="Nealson K.H."/>
            <person name="Bazylinski D.A."/>
        </authorList>
    </citation>
    <scope>NUCLEOTIDE SEQUENCE [LARGE SCALE GENOMIC DNA]</scope>
    <source>
        <strain evidence="18">ATCC BAA-1437 / JCM 17883 / MC-1</strain>
    </source>
</reference>
<evidence type="ECO:0000256" key="9">
    <source>
        <dbReference type="ARBA" id="ARBA00022737"/>
    </source>
</evidence>
<dbReference type="SUPFAM" id="SSF55785">
    <property type="entry name" value="PYP-like sensor domain (PAS domain)"/>
    <property type="match status" value="2"/>
</dbReference>
<dbReference type="Pfam" id="PF08447">
    <property type="entry name" value="PAS_3"/>
    <property type="match status" value="1"/>
</dbReference>
<evidence type="ECO:0000256" key="1">
    <source>
        <dbReference type="ARBA" id="ARBA00000085"/>
    </source>
</evidence>
<dbReference type="eggNOG" id="COG2202">
    <property type="taxonomic scope" value="Bacteria"/>
</dbReference>
<organism evidence="17 18">
    <name type="scientific">Magnetococcus marinus (strain ATCC BAA-1437 / JCM 17883 / MC-1)</name>
    <dbReference type="NCBI Taxonomy" id="156889"/>
    <lineage>
        <taxon>Bacteria</taxon>
        <taxon>Pseudomonadati</taxon>
        <taxon>Pseudomonadota</taxon>
        <taxon>Magnetococcia</taxon>
        <taxon>Magnetococcales</taxon>
        <taxon>Magnetococcaceae</taxon>
        <taxon>Magnetococcus</taxon>
    </lineage>
</organism>
<dbReference type="InterPro" id="IPR052162">
    <property type="entry name" value="Sensor_kinase/Photoreceptor"/>
</dbReference>
<keyword evidence="10" id="KW-0547">Nucleotide-binding</keyword>
<keyword evidence="14" id="KW-0175">Coiled coil</keyword>
<evidence type="ECO:0000256" key="4">
    <source>
        <dbReference type="ARBA" id="ARBA00022475"/>
    </source>
</evidence>
<feature type="domain" description="PAS" evidence="15">
    <location>
        <begin position="437"/>
        <end position="466"/>
    </location>
</feature>
<gene>
    <name evidence="17" type="ordered locus">Mmc1_3393</name>
</gene>
<feature type="domain" description="PAS" evidence="15">
    <location>
        <begin position="310"/>
        <end position="355"/>
    </location>
</feature>
<evidence type="ECO:0000256" key="13">
    <source>
        <dbReference type="ARBA" id="ARBA00023136"/>
    </source>
</evidence>
<keyword evidence="5" id="KW-0997">Cell inner membrane</keyword>
<proteinExistence type="predicted"/>
<dbReference type="CDD" id="cd00130">
    <property type="entry name" value="PAS"/>
    <property type="match status" value="2"/>
</dbReference>
<evidence type="ECO:0000256" key="2">
    <source>
        <dbReference type="ARBA" id="ARBA00004429"/>
    </source>
</evidence>
<evidence type="ECO:0000256" key="11">
    <source>
        <dbReference type="ARBA" id="ARBA00022777"/>
    </source>
</evidence>
<keyword evidence="18" id="KW-1185">Reference proteome</keyword>
<evidence type="ECO:0000313" key="17">
    <source>
        <dbReference type="EMBL" id="ABK45879.1"/>
    </source>
</evidence>
<evidence type="ECO:0000256" key="10">
    <source>
        <dbReference type="ARBA" id="ARBA00022741"/>
    </source>
</evidence>
<dbReference type="EC" id="2.7.13.3" evidence="3"/>
<comment type="subcellular location">
    <subcellularLocation>
        <location evidence="2">Cell inner membrane</location>
        <topology evidence="2">Multi-pass membrane protein</topology>
    </subcellularLocation>
</comment>
<evidence type="ECO:0000256" key="6">
    <source>
        <dbReference type="ARBA" id="ARBA00022553"/>
    </source>
</evidence>
<evidence type="ECO:0000256" key="5">
    <source>
        <dbReference type="ARBA" id="ARBA00022519"/>
    </source>
</evidence>
<dbReference type="InterPro" id="IPR000014">
    <property type="entry name" value="PAS"/>
</dbReference>
<dbReference type="PROSITE" id="PS50113">
    <property type="entry name" value="PAC"/>
    <property type="match status" value="1"/>
</dbReference>
<reference evidence="17 18" key="2">
    <citation type="journal article" date="2012" name="Int. J. Syst. Evol. Microbiol.">
        <title>Magnetococcus marinus gen. nov., sp. nov., a marine, magnetotactic bacterium that represents a novel lineage (Magnetococcaceae fam. nov.; Magnetococcales ord. nov.) at the base of the Alphaproteobacteria.</title>
        <authorList>
            <person name="Bazylinski D.A."/>
            <person name="Williams T.J."/>
            <person name="Lefevre C.T."/>
            <person name="Berg R.J."/>
            <person name="Zhang C.L."/>
            <person name="Bowser S.S."/>
            <person name="Dean A.J."/>
            <person name="Beveridge T.J."/>
        </authorList>
    </citation>
    <scope>NUCLEOTIDE SEQUENCE [LARGE SCALE GENOMIC DNA]</scope>
    <source>
        <strain evidence="18">ATCC BAA-1437 / JCM 17883 / MC-1</strain>
    </source>
</reference>
<dbReference type="InterPro" id="IPR035965">
    <property type="entry name" value="PAS-like_dom_sf"/>
</dbReference>
<dbReference type="STRING" id="156889.Mmc1_3393"/>
<dbReference type="HOGENOM" id="CLU_499489_0_0_5"/>
<dbReference type="FunFam" id="2.10.70.100:FF:000001">
    <property type="entry name" value="Sensory transduction histidine kinase"/>
    <property type="match status" value="1"/>
</dbReference>
<keyword evidence="9" id="KW-0677">Repeat</keyword>
<feature type="coiled-coil region" evidence="14">
    <location>
        <begin position="82"/>
        <end position="169"/>
    </location>
</feature>
<dbReference type="KEGG" id="mgm:Mmc1_3393"/>
<evidence type="ECO:0000256" key="8">
    <source>
        <dbReference type="ARBA" id="ARBA00022692"/>
    </source>
</evidence>
<dbReference type="GO" id="GO:0005886">
    <property type="term" value="C:plasma membrane"/>
    <property type="evidence" value="ECO:0007669"/>
    <property type="project" value="UniProtKB-SubCell"/>
</dbReference>
<dbReference type="GO" id="GO:0004673">
    <property type="term" value="F:protein histidine kinase activity"/>
    <property type="evidence" value="ECO:0007669"/>
    <property type="project" value="UniProtKB-EC"/>
</dbReference>
<name>A0LD36_MAGMM</name>
<dbReference type="InterPro" id="IPR013655">
    <property type="entry name" value="PAS_fold_3"/>
</dbReference>
<protein>
    <recommendedName>
        <fullName evidence="3">histidine kinase</fullName>
        <ecNumber evidence="3">2.7.13.3</ecNumber>
    </recommendedName>
</protein>
<dbReference type="PANTHER" id="PTHR43304:SF1">
    <property type="entry name" value="PAC DOMAIN-CONTAINING PROTEIN"/>
    <property type="match status" value="1"/>
</dbReference>
<accession>A0LD36</accession>
<dbReference type="SMART" id="SM00086">
    <property type="entry name" value="PAC"/>
    <property type="match status" value="2"/>
</dbReference>
<dbReference type="SMART" id="SM00091">
    <property type="entry name" value="PAS"/>
    <property type="match status" value="2"/>
</dbReference>
<dbReference type="InterPro" id="IPR001610">
    <property type="entry name" value="PAC"/>
</dbReference>
<dbReference type="Gene3D" id="2.10.70.100">
    <property type="match status" value="1"/>
</dbReference>
<dbReference type="InterPro" id="IPR000700">
    <property type="entry name" value="PAS-assoc_C"/>
</dbReference>
<keyword evidence="7" id="KW-0808">Transferase</keyword>
<keyword evidence="6" id="KW-0597">Phosphoprotein</keyword>